<feature type="compositionally biased region" description="Basic and acidic residues" evidence="11">
    <location>
        <begin position="1886"/>
        <end position="1895"/>
    </location>
</feature>
<reference evidence="18 19" key="1">
    <citation type="submission" date="2020-08" db="EMBL/GenBank/DDBJ databases">
        <authorList>
            <person name="Ramaprasad A."/>
        </authorList>
    </citation>
    <scope>NUCLEOTIDE SEQUENCE [LARGE SCALE GENOMIC DNA]</scope>
</reference>
<dbReference type="InterPro" id="IPR005482">
    <property type="entry name" value="Biotin_COase_C"/>
</dbReference>
<dbReference type="Gene3D" id="3.90.1770.10">
    <property type="entry name" value="PreATP-grasp domain"/>
    <property type="match status" value="1"/>
</dbReference>
<feature type="domain" description="Lipoyl-binding" evidence="13">
    <location>
        <begin position="1089"/>
        <end position="1163"/>
    </location>
</feature>
<evidence type="ECO:0000256" key="4">
    <source>
        <dbReference type="ARBA" id="ARBA00022741"/>
    </source>
</evidence>
<dbReference type="InterPro" id="IPR016185">
    <property type="entry name" value="PreATP-grasp_dom_sf"/>
</dbReference>
<dbReference type="GO" id="GO:0004075">
    <property type="term" value="F:biotin carboxylase activity"/>
    <property type="evidence" value="ECO:0007669"/>
    <property type="project" value="UniProtKB-EC"/>
</dbReference>
<dbReference type="EMBL" id="LR865375">
    <property type="protein sequence ID" value="CAD2101173.1"/>
    <property type="molecule type" value="Genomic_DNA"/>
</dbReference>
<dbReference type="Gene3D" id="3.30.1490.20">
    <property type="entry name" value="ATP-grasp fold, A domain"/>
    <property type="match status" value="1"/>
</dbReference>
<dbReference type="SUPFAM" id="SSF52440">
    <property type="entry name" value="PreATP-grasp domain"/>
    <property type="match status" value="1"/>
</dbReference>
<keyword evidence="7" id="KW-0511">Multifunctional enzyme</keyword>
<dbReference type="CDD" id="cd06850">
    <property type="entry name" value="biotinyl_domain"/>
    <property type="match status" value="1"/>
</dbReference>
<dbReference type="Pfam" id="PF00364">
    <property type="entry name" value="Biotin_lipoyl"/>
    <property type="match status" value="1"/>
</dbReference>
<comment type="cofactor">
    <cofactor evidence="1">
        <name>biotin</name>
        <dbReference type="ChEBI" id="CHEBI:57586"/>
    </cofactor>
</comment>
<evidence type="ECO:0000256" key="9">
    <source>
        <dbReference type="ARBA" id="ARBA00048600"/>
    </source>
</evidence>
<dbReference type="EC" id="6.4.1.2" evidence="18"/>
<feature type="compositionally biased region" description="Polar residues" evidence="11">
    <location>
        <begin position="1896"/>
        <end position="1905"/>
    </location>
</feature>
<evidence type="ECO:0000256" key="1">
    <source>
        <dbReference type="ARBA" id="ARBA00001953"/>
    </source>
</evidence>
<accession>A0A6V7SPI6</accession>
<dbReference type="InterPro" id="IPR011763">
    <property type="entry name" value="COA_CT_C"/>
</dbReference>
<feature type="signal peptide" evidence="12">
    <location>
        <begin position="1"/>
        <end position="21"/>
    </location>
</feature>
<dbReference type="Pfam" id="PF02786">
    <property type="entry name" value="CPSase_L_D2"/>
    <property type="match status" value="1"/>
</dbReference>
<feature type="domain" description="CoA carboxyltransferase N-terminal" evidence="16">
    <location>
        <begin position="2281"/>
        <end position="2523"/>
    </location>
</feature>
<dbReference type="InterPro" id="IPR011054">
    <property type="entry name" value="Rudment_hybrid_motif"/>
</dbReference>
<feature type="domain" description="Biotin carboxylation" evidence="15">
    <location>
        <begin position="421"/>
        <end position="950"/>
    </location>
</feature>
<dbReference type="InterPro" id="IPR034733">
    <property type="entry name" value="AcCoA_carboxyl_beta"/>
</dbReference>
<feature type="region of interest" description="Disordered" evidence="11">
    <location>
        <begin position="1238"/>
        <end position="1259"/>
    </location>
</feature>
<feature type="region of interest" description="Disordered" evidence="11">
    <location>
        <begin position="787"/>
        <end position="806"/>
    </location>
</feature>
<dbReference type="Gene3D" id="3.40.50.20">
    <property type="match status" value="1"/>
</dbReference>
<dbReference type="InterPro" id="IPR011053">
    <property type="entry name" value="Single_hybrid_motif"/>
</dbReference>
<dbReference type="VEuPathDB" id="PlasmoDB:PVLDE_1304000"/>
<dbReference type="InterPro" id="IPR013815">
    <property type="entry name" value="ATP_grasp_subdomain_1"/>
</dbReference>
<dbReference type="InterPro" id="IPR011762">
    <property type="entry name" value="COA_CT_N"/>
</dbReference>
<dbReference type="GO" id="GO:0005524">
    <property type="term" value="F:ATP binding"/>
    <property type="evidence" value="ECO:0007669"/>
    <property type="project" value="UniProtKB-UniRule"/>
</dbReference>
<dbReference type="PROSITE" id="PS00867">
    <property type="entry name" value="CPSASE_2"/>
    <property type="match status" value="1"/>
</dbReference>
<dbReference type="PANTHER" id="PTHR45728">
    <property type="entry name" value="ACETYL-COA CARBOXYLASE, ISOFORM A"/>
    <property type="match status" value="1"/>
</dbReference>
<evidence type="ECO:0000256" key="12">
    <source>
        <dbReference type="SAM" id="SignalP"/>
    </source>
</evidence>
<dbReference type="InterPro" id="IPR029045">
    <property type="entry name" value="ClpP/crotonase-like_dom_sf"/>
</dbReference>
<dbReference type="PROSITE" id="PS50968">
    <property type="entry name" value="BIOTINYL_LIPOYL"/>
    <property type="match status" value="1"/>
</dbReference>
<evidence type="ECO:0000259" key="15">
    <source>
        <dbReference type="PROSITE" id="PS50979"/>
    </source>
</evidence>
<organism evidence="18 19">
    <name type="scientific">Plasmodium vinckei lentum</name>
    <dbReference type="NCBI Taxonomy" id="138297"/>
    <lineage>
        <taxon>Eukaryota</taxon>
        <taxon>Sar</taxon>
        <taxon>Alveolata</taxon>
        <taxon>Apicomplexa</taxon>
        <taxon>Aconoidasida</taxon>
        <taxon>Haemosporida</taxon>
        <taxon>Plasmodiidae</taxon>
        <taxon>Plasmodium</taxon>
        <taxon>Plasmodium (Vinckeia)</taxon>
    </lineage>
</organism>
<comment type="pathway">
    <text evidence="2">Lipid metabolism; malonyl-CoA biosynthesis; malonyl-CoA from acetyl-CoA: step 1/1.</text>
</comment>
<dbReference type="GO" id="GO:0006633">
    <property type="term" value="P:fatty acid biosynthetic process"/>
    <property type="evidence" value="ECO:0007669"/>
    <property type="project" value="TreeGrafter"/>
</dbReference>
<keyword evidence="4 10" id="KW-0547">Nucleotide-binding</keyword>
<feature type="domain" description="CoA carboxyltransferase C-terminal" evidence="17">
    <location>
        <begin position="2627"/>
        <end position="2931"/>
    </location>
</feature>
<dbReference type="GO" id="GO:0046872">
    <property type="term" value="F:metal ion binding"/>
    <property type="evidence" value="ECO:0007669"/>
    <property type="project" value="InterPro"/>
</dbReference>
<keyword evidence="5 10" id="KW-0067">ATP-binding</keyword>
<dbReference type="PROSITE" id="PS50980">
    <property type="entry name" value="COA_CT_NTER"/>
    <property type="match status" value="1"/>
</dbReference>
<feature type="chain" id="PRO_5027891021" evidence="12">
    <location>
        <begin position="22"/>
        <end position="3009"/>
    </location>
</feature>
<dbReference type="PANTHER" id="PTHR45728:SF3">
    <property type="entry name" value="ACETYL-COA CARBOXYLASE"/>
    <property type="match status" value="1"/>
</dbReference>
<keyword evidence="3 18" id="KW-0436">Ligase</keyword>
<dbReference type="UniPathway" id="UPA00655">
    <property type="reaction ID" value="UER00711"/>
</dbReference>
<dbReference type="InterPro" id="IPR011761">
    <property type="entry name" value="ATP-grasp"/>
</dbReference>
<feature type="compositionally biased region" description="Polar residues" evidence="11">
    <location>
        <begin position="1246"/>
        <end position="1259"/>
    </location>
</feature>
<evidence type="ECO:0000256" key="7">
    <source>
        <dbReference type="ARBA" id="ARBA00023268"/>
    </source>
</evidence>
<dbReference type="FunFam" id="2.40.50.100:FF:000072">
    <property type="entry name" value="Biotin carboxylase subunit of acetyl CoA carboxylase"/>
    <property type="match status" value="1"/>
</dbReference>
<feature type="region of interest" description="Disordered" evidence="11">
    <location>
        <begin position="1344"/>
        <end position="1363"/>
    </location>
</feature>
<dbReference type="Gene3D" id="2.40.50.100">
    <property type="match status" value="1"/>
</dbReference>
<dbReference type="InterPro" id="IPR049076">
    <property type="entry name" value="ACCA"/>
</dbReference>
<evidence type="ECO:0000256" key="11">
    <source>
        <dbReference type="SAM" id="MobiDB-lite"/>
    </source>
</evidence>
<evidence type="ECO:0000256" key="10">
    <source>
        <dbReference type="PROSITE-ProRule" id="PRU00409"/>
    </source>
</evidence>
<dbReference type="PROSITE" id="PS50979">
    <property type="entry name" value="BC"/>
    <property type="match status" value="1"/>
</dbReference>
<comment type="catalytic activity">
    <reaction evidence="9">
        <text>N(6)-biotinyl-L-lysyl-[protein] + hydrogencarbonate + ATP = N(6)-carboxybiotinyl-L-lysyl-[protein] + ADP + phosphate + H(+)</text>
        <dbReference type="Rhea" id="RHEA:13501"/>
        <dbReference type="Rhea" id="RHEA-COMP:10505"/>
        <dbReference type="Rhea" id="RHEA-COMP:10506"/>
        <dbReference type="ChEBI" id="CHEBI:15378"/>
        <dbReference type="ChEBI" id="CHEBI:17544"/>
        <dbReference type="ChEBI" id="CHEBI:30616"/>
        <dbReference type="ChEBI" id="CHEBI:43474"/>
        <dbReference type="ChEBI" id="CHEBI:83144"/>
        <dbReference type="ChEBI" id="CHEBI:83145"/>
        <dbReference type="ChEBI" id="CHEBI:456216"/>
        <dbReference type="EC" id="6.3.4.14"/>
    </reaction>
</comment>
<evidence type="ECO:0000259" key="16">
    <source>
        <dbReference type="PROSITE" id="PS50980"/>
    </source>
</evidence>
<dbReference type="SUPFAM" id="SSF51230">
    <property type="entry name" value="Single hybrid motif"/>
    <property type="match status" value="1"/>
</dbReference>
<sequence length="3009" mass="348273">MISIFLSILLFVLIFENPTKSIKIKNNYYMHMYNNVNVNNFAEKETRGQYPNRKGPNNVLPENYRNKFMPLFVSKGTNTLNSILKNKTARYIYNNSERNSQKNSKNNSKSSAFLYTLHKYSNALSSSFKSKSFHGDDFDIEKLRNNNDEDNDSINNVSSRCHSYDIDKTYSYDNVGHNLNEDPEERSFSFTSNRNYAQSDIRNDSNCSYITRDDLKKKNNSINNGEQKVLENLIDNFSNLNVSNNIIDDANLKQPQYSKEFNSYIKSQNDQLLHYYSDSILEQLYSFKKFNTKNKKKKNLNKLFYSFKPLENIHTLKKRTINVHPIQNSVKKETPALYSEKNGASMSNINKRQTKFGNKRIYMKKNDTCERNENEHVDDTEFLTYEETNNIKKKAYRDYINYINERRYPYINYLKTKNEKIIKKLLIANNGMAALKCILSLKEWLFKTFNDENLIQIIVLATEDDIKSNSKYISLSDKVIKVPPGKNSYNYANVSLIVDIAKKENVDAVWPGWGHCSENPLLSSMLEKENIIFIGPTDNVMEALGDKISANILAQSVNVPVVKWSGDNLKINDFENNSINQDIYDKSTIHSLEECISECKRIGYPVMIKASQGGGGKGIRKVENENEIKKYYEQVQNELPNSPIFLMKVCSNVRHIEIQVVGDMYGNVCSLSGRDCTTQRRFQKIFEEGPPSIVPSHIFREMEKASIRLTKMIKYRGAGTIEYLYDQINNKYYFLELNTRLQVEHPVSEGITDTNIVAIQLQVAMGIPLQNIDDIKKLYKIEEKTKKNTSSSSVSSSNDNLKLPINEKDNNSVVQNNLSEKLGMFDFYNNMPHTKNHVIAARITAENSNDSFKPTSGLVKNVNFQNSKDVWGYFSINNGFVHEFSDSQIGHIFAKGETREMARKNLILALRKLNIDGEIKTVTKYLAKILESKAFIDNNITTNWLDVVIERKKNIYYNTFHIIILCAAIFKLLIHFMKEMENMEDSLNREDIAIKSENSINDISLKGKMKRAYIFDIIFQNVKYMFKGYNTGEDLYKLNINDQEIEILAKYDKENNKIFASFHNQTYIYTCIEDSLGTHMNLGKDNVFIPVITNPYHLISNTNGKIVKYLIKDGEKINKFDDYIEVEAMKMIMTFKSTETGILKHKMSEGAMIKIGDLLGIIEKEKDNHNSLNDDNNNKIIDFIGHLNLSNKNAYELDGTFFPGLAEESHNNEMCCNNIEKEKLENLRKFENSKNDKIDSAKRINSHSQVDTTNESASVQDIKTEGAETNENQFCTENEQIYNNQVNRRNKLFLKKKNRENNKNNMFRLFSQKNDNNNKIMDSYIESDPTDDTLIYDKINKKNTNNESLAPTKKEPEDATTVPEITKETSIGSKNYLNEKLNSVKKYLTNLNLSIANTINKMSTTSNEELINDNSENNLSTTNTMHNDSIVNSGSNDSLVSQRTNNISEERIDNSNNFISYDNYMNQSYKGKKVSTEVGFPVNSEGNNLDKAKIISDTEMGRSIDDNSQSSRNRADTNCNEEVELNFDNRKDRGNEFFLELSNTKRIEYLLKGYEQDYEKCFENFLKDKNNFDTNLNYILDKFIEYNHLFSKKEIISEVEIYSILYNSISDKKKQYEVIHAYTYNYLSIKFLEKILNNLINNKKMDLPLQILNKIKILKEFKGKIFGSIILLSRYIIYLYEHIEKIHYLESSFQYNKNMEDMKKQSIQNYIRLLIKSKNMDNYKIDKILNNTNYEEKIKFFLKSPFDIHYFLPLLLKTENYNYQEILNTYLRNLYKYSTIKAKSHSPNCLIFSINNHEYNNVILNLNEGITIEQFKSILDDILYKMKSDMINNLHIINKNEPFFNSLQNYLNKATIKVNTLYIYNYFGNKYSEIHKIDVNRYKERKKVQDNHETNPIETNKNDSTINSKTHLLPFEEEILTSEDIAANFELKNVGQEIFNKTKISLGVYKQNNKYTSLFAQRIIDIYDLQKQIDSSNAKMHDEHKQIDSSNAKMHDEHKQIEMTPNGKSTVLMPKNIEKGQMSNQIYDLFMSELKESVEDISTYRLNPSIQDIKISSNIMYHIVLPNNSNIKDQINGIKQIYKNFLNKYNELFIDNYVNNVYIKVYTEIKDKANNETKLELNQLLKLHVLFDNEKEIIEQVDKINPVLIDTLYLKRKRARDVDTIYAYDFVKLINIALNRINNTLNDNFNYINSVKEFKLDYSMDKSEEINDAVSAGKKEKPQPNKNDKQSKWLFENFDNLSNDEIRIKKSLYLSNSLEIGQNKLSVIGLLMNVKTDEYKEGRDIVFIINDIATNGGAFSVLEDELFYGVSCYAREKKIPRISISCNSGAKIGLYNHLMDKIKVCWNDENKKELGYKYLYITEEIKEQIPKKDIIYLREIYENGEKRYIIDAIVGNLNNHIGVENLRGSGLIAGETSKAYDEIFTLSYVTGRSVGIGAYLVRLGKRTIQKKGSSLLLTGFNALNKILGEKVYISNEQLGGVNIMMKNGISQLEAENDQDGVDKIFKWLSYVPKTSDNYFDVLGEPTKLIHNKFQENSKCDFSKSKNINNSIDSDKEFNNYPKGYTSDGDIQEYAQKNSLHSSSDSTTFKPESVKESDTSLMHINEKNCDEESVNEINDVIPDNWNQINDIDMDNVNEADIIELLKGSDKKQGFLDKNSYFEYMNEWGKGIIAGRGKLGSIPIGFIAVNKNLVTQTVPCDPALKTKAIKTTNAPCVFVPDNSYKTAQSIEDFNKENLPLFVFANWRGFSGGTMDMFNSILKFGSMIVNQLVNYKHPVFVYIPILGELRGGSWVVVDETLNSQIIEMYADTNSKGGILEPPGLVEVKFKFAEIKKLMNSSDPYIIELNQKLATLQNEEEISSVKKEIEKKEKEMLPFYLQVCHKYADLHDVSSCMKEKGVIRKIVPWETSRSFFYYRLLRRLILQTLNKKFGDSYAKSDEIKNIIDDLKNSESDDQVVCKRVLTGNVLKNINKIKDEILHKKTLDGIFKEFQNLSKTQKMELYKKISSYDF</sequence>
<evidence type="ECO:0000256" key="8">
    <source>
        <dbReference type="ARBA" id="ARBA00048065"/>
    </source>
</evidence>
<evidence type="ECO:0000259" key="13">
    <source>
        <dbReference type="PROSITE" id="PS50968"/>
    </source>
</evidence>
<dbReference type="PROSITE" id="PS50989">
    <property type="entry name" value="COA_CT_CTER"/>
    <property type="match status" value="1"/>
</dbReference>
<dbReference type="InterPro" id="IPR000089">
    <property type="entry name" value="Biotin_lipoyl"/>
</dbReference>
<evidence type="ECO:0000256" key="6">
    <source>
        <dbReference type="ARBA" id="ARBA00023267"/>
    </source>
</evidence>
<dbReference type="Proteomes" id="UP000515308">
    <property type="component" value="Chromosome PVLDE_13"/>
</dbReference>
<proteinExistence type="predicted"/>
<evidence type="ECO:0000256" key="3">
    <source>
        <dbReference type="ARBA" id="ARBA00022598"/>
    </source>
</evidence>
<dbReference type="SUPFAM" id="SSF52096">
    <property type="entry name" value="ClpP/crotonase"/>
    <property type="match status" value="2"/>
</dbReference>
<protein>
    <submittedName>
        <fullName evidence="18">Biotin carboxylase subunit of acetyl CoA carboxylase, putative</fullName>
        <ecNumber evidence="18">6.4.1.2</ecNumber>
    </submittedName>
</protein>
<dbReference type="SUPFAM" id="SSF56059">
    <property type="entry name" value="Glutathione synthetase ATP-binding domain-like"/>
    <property type="match status" value="1"/>
</dbReference>
<comment type="catalytic activity">
    <reaction evidence="8">
        <text>hydrogencarbonate + acetyl-CoA + ATP = malonyl-CoA + ADP + phosphate + H(+)</text>
        <dbReference type="Rhea" id="RHEA:11308"/>
        <dbReference type="ChEBI" id="CHEBI:15378"/>
        <dbReference type="ChEBI" id="CHEBI:17544"/>
        <dbReference type="ChEBI" id="CHEBI:30616"/>
        <dbReference type="ChEBI" id="CHEBI:43474"/>
        <dbReference type="ChEBI" id="CHEBI:57288"/>
        <dbReference type="ChEBI" id="CHEBI:57384"/>
        <dbReference type="ChEBI" id="CHEBI:456216"/>
        <dbReference type="EC" id="6.4.1.2"/>
    </reaction>
</comment>
<evidence type="ECO:0000256" key="5">
    <source>
        <dbReference type="ARBA" id="ARBA00022840"/>
    </source>
</evidence>
<dbReference type="SUPFAM" id="SSF51246">
    <property type="entry name" value="Rudiment single hybrid motif"/>
    <property type="match status" value="1"/>
</dbReference>
<dbReference type="Pfam" id="PF02785">
    <property type="entry name" value="Biotin_carb_C"/>
    <property type="match status" value="1"/>
</dbReference>
<evidence type="ECO:0000259" key="14">
    <source>
        <dbReference type="PROSITE" id="PS50975"/>
    </source>
</evidence>
<dbReference type="GO" id="GO:0003989">
    <property type="term" value="F:acetyl-CoA carboxylase activity"/>
    <property type="evidence" value="ECO:0007669"/>
    <property type="project" value="UniProtKB-EC"/>
</dbReference>
<evidence type="ECO:0000259" key="17">
    <source>
        <dbReference type="PROSITE" id="PS50989"/>
    </source>
</evidence>
<name>A0A6V7SPI6_PLAVN</name>
<dbReference type="InterPro" id="IPR005481">
    <property type="entry name" value="BC-like_N"/>
</dbReference>
<dbReference type="PROSITE" id="PS00866">
    <property type="entry name" value="CPSASE_1"/>
    <property type="match status" value="1"/>
</dbReference>
<dbReference type="SMART" id="SM00878">
    <property type="entry name" value="Biotin_carb_C"/>
    <property type="match status" value="1"/>
</dbReference>
<gene>
    <name evidence="18" type="ORF">PVLDE_1304000</name>
</gene>
<evidence type="ECO:0000256" key="2">
    <source>
        <dbReference type="ARBA" id="ARBA00004956"/>
    </source>
</evidence>
<keyword evidence="6" id="KW-0092">Biotin</keyword>
<dbReference type="InterPro" id="IPR005479">
    <property type="entry name" value="CPAse_ATP-bd"/>
</dbReference>
<dbReference type="Gene3D" id="2.40.460.10">
    <property type="entry name" value="Biotin dependent carboxylase carboxyltransferase"/>
    <property type="match status" value="1"/>
</dbReference>
<dbReference type="Pfam" id="PF00289">
    <property type="entry name" value="Biotin_carb_N"/>
    <property type="match status" value="1"/>
</dbReference>
<dbReference type="FunFam" id="3.30.1490.20:FF:000003">
    <property type="entry name" value="acetyl-CoA carboxylase isoform X1"/>
    <property type="match status" value="1"/>
</dbReference>
<dbReference type="InterPro" id="IPR011764">
    <property type="entry name" value="Biotin_carboxylation_dom"/>
</dbReference>
<evidence type="ECO:0000313" key="18">
    <source>
        <dbReference type="EMBL" id="CAD2101173.1"/>
    </source>
</evidence>
<feature type="region of interest" description="Disordered" evidence="11">
    <location>
        <begin position="1886"/>
        <end position="1905"/>
    </location>
</feature>
<dbReference type="Gene3D" id="3.90.226.10">
    <property type="entry name" value="2-enoyl-CoA Hydratase, Chain A, domain 1"/>
    <property type="match status" value="2"/>
</dbReference>
<dbReference type="GO" id="GO:2001295">
    <property type="term" value="P:malonyl-CoA biosynthetic process"/>
    <property type="evidence" value="ECO:0007669"/>
    <property type="project" value="UniProtKB-UniPathway"/>
</dbReference>
<dbReference type="Pfam" id="PF01039">
    <property type="entry name" value="Carboxyl_trans"/>
    <property type="match status" value="2"/>
</dbReference>
<keyword evidence="12" id="KW-0732">Signal</keyword>
<dbReference type="PROSITE" id="PS50975">
    <property type="entry name" value="ATP_GRASP"/>
    <property type="match status" value="1"/>
</dbReference>
<dbReference type="Gene3D" id="3.30.470.20">
    <property type="entry name" value="ATP-grasp fold, B domain"/>
    <property type="match status" value="1"/>
</dbReference>
<evidence type="ECO:0000313" key="19">
    <source>
        <dbReference type="Proteomes" id="UP000515308"/>
    </source>
</evidence>
<feature type="domain" description="ATP-grasp" evidence="14">
    <location>
        <begin position="573"/>
        <end position="765"/>
    </location>
</feature>